<feature type="repeat" description="WD" evidence="3">
    <location>
        <begin position="383"/>
        <end position="424"/>
    </location>
</feature>
<dbReference type="PRINTS" id="PR00320">
    <property type="entry name" value="GPROTEINBRPT"/>
</dbReference>
<dbReference type="Proteomes" id="UP000607281">
    <property type="component" value="Unassembled WGS sequence"/>
</dbReference>
<dbReference type="InterPro" id="IPR020472">
    <property type="entry name" value="WD40_PAC1"/>
</dbReference>
<dbReference type="PANTHER" id="PTHR19848:SF8">
    <property type="entry name" value="F-BOX AND WD REPEAT DOMAIN CONTAINING 7"/>
    <property type="match status" value="1"/>
</dbReference>
<dbReference type="InterPro" id="IPR015943">
    <property type="entry name" value="WD40/YVTN_repeat-like_dom_sf"/>
</dbReference>
<organism evidence="4 5">
    <name type="scientific">Anabaena subtropica FACHB-260</name>
    <dbReference type="NCBI Taxonomy" id="2692884"/>
    <lineage>
        <taxon>Bacteria</taxon>
        <taxon>Bacillati</taxon>
        <taxon>Cyanobacteriota</taxon>
        <taxon>Cyanophyceae</taxon>
        <taxon>Nostocales</taxon>
        <taxon>Nostocaceae</taxon>
        <taxon>Anabaena</taxon>
    </lineage>
</organism>
<evidence type="ECO:0000313" key="5">
    <source>
        <dbReference type="Proteomes" id="UP000607281"/>
    </source>
</evidence>
<comment type="caution">
    <text evidence="4">The sequence shown here is derived from an EMBL/GenBank/DDBJ whole genome shotgun (WGS) entry which is preliminary data.</text>
</comment>
<sequence length="587" mass="65030">MTTLLLGQLVYTSFAVVGLRTVASTEVPTEIQQAFIEKIVYQYWDAYNPPGIGYRAAYLCQVTSEHSLFGWLYNDGLDDFGRSDVPYFLCYYLAGKLQPSQLEKICICLCTGPLTLIDRQKLPVSLESLVGQDLWSYQPTRAGVKIPRQMIEQSQISLQQGELLNLFVFTFEEEIKDISIADRHLFFASRQKTRILFPPATPDQTIIQQDLPAAIRIEEDDHQIITTKTSFIDSQKAVFLFSRKLTLMLGIMATIASLLTLNYFLKVAPFAATVQKSPDAIPAQNPTLEPKSLSHTQTLFGHVDAVWSLVLTSDGKTLVSASADKTIKVWNVDTGKVISTLQGHTDVVRAIALTSDGKTLISGGGDNKIKIWNLQKFHLKRTLISASVPVWSVAISSDGQTLVSGHEDGSIRIWNFPTGQLLRTIKGHEGRVFSVAMSPDGETFATGSIDKTMKMWDLYTGGRLHTIAQQDAVRSVIFSRDGKKLASGSWDKTIKIWNIQTGQLLHTLVGHTSRVVTLSLGFDGQTLVSGSIDNTIKIWNWQTGELLDTIAGHSDWILAIATNPATQILVSSSKDQTIRVWQPPISR</sequence>
<dbReference type="InterPro" id="IPR036322">
    <property type="entry name" value="WD40_repeat_dom_sf"/>
</dbReference>
<dbReference type="PANTHER" id="PTHR19848">
    <property type="entry name" value="WD40 REPEAT PROTEIN"/>
    <property type="match status" value="1"/>
</dbReference>
<dbReference type="Gene3D" id="2.130.10.10">
    <property type="entry name" value="YVTN repeat-like/Quinoprotein amine dehydrogenase"/>
    <property type="match status" value="3"/>
</dbReference>
<evidence type="ECO:0000313" key="4">
    <source>
        <dbReference type="EMBL" id="MBD2344218.1"/>
    </source>
</evidence>
<feature type="repeat" description="WD" evidence="3">
    <location>
        <begin position="466"/>
        <end position="507"/>
    </location>
</feature>
<reference evidence="4 5" key="1">
    <citation type="journal article" date="2020" name="ISME J.">
        <title>Comparative genomics reveals insights into cyanobacterial evolution and habitat adaptation.</title>
        <authorList>
            <person name="Chen M.Y."/>
            <person name="Teng W.K."/>
            <person name="Zhao L."/>
            <person name="Hu C.X."/>
            <person name="Zhou Y.K."/>
            <person name="Han B.P."/>
            <person name="Song L.R."/>
            <person name="Shu W.S."/>
        </authorList>
    </citation>
    <scope>NUCLEOTIDE SEQUENCE [LARGE SCALE GENOMIC DNA]</scope>
    <source>
        <strain evidence="4 5">FACHB-260</strain>
    </source>
</reference>
<feature type="repeat" description="WD" evidence="3">
    <location>
        <begin position="299"/>
        <end position="340"/>
    </location>
</feature>
<dbReference type="InterPro" id="IPR001680">
    <property type="entry name" value="WD40_rpt"/>
</dbReference>
<dbReference type="Pfam" id="PF00400">
    <property type="entry name" value="WD40"/>
    <property type="match status" value="7"/>
</dbReference>
<feature type="repeat" description="WD" evidence="3">
    <location>
        <begin position="425"/>
        <end position="466"/>
    </location>
</feature>
<keyword evidence="1 3" id="KW-0853">WD repeat</keyword>
<feature type="repeat" description="WD" evidence="3">
    <location>
        <begin position="550"/>
        <end position="587"/>
    </location>
</feature>
<feature type="repeat" description="WD" evidence="3">
    <location>
        <begin position="508"/>
        <end position="549"/>
    </location>
</feature>
<evidence type="ECO:0000256" key="2">
    <source>
        <dbReference type="ARBA" id="ARBA00022737"/>
    </source>
</evidence>
<dbReference type="InterPro" id="IPR019775">
    <property type="entry name" value="WD40_repeat_CS"/>
</dbReference>
<dbReference type="PROSITE" id="PS50294">
    <property type="entry name" value="WD_REPEATS_REGION"/>
    <property type="match status" value="7"/>
</dbReference>
<dbReference type="PROSITE" id="PS00678">
    <property type="entry name" value="WD_REPEATS_1"/>
    <property type="match status" value="4"/>
</dbReference>
<evidence type="ECO:0000256" key="1">
    <source>
        <dbReference type="ARBA" id="ARBA00022574"/>
    </source>
</evidence>
<dbReference type="CDD" id="cd00200">
    <property type="entry name" value="WD40"/>
    <property type="match status" value="1"/>
</dbReference>
<keyword evidence="2" id="KW-0677">Repeat</keyword>
<dbReference type="EMBL" id="JACJRF010000010">
    <property type="protein sequence ID" value="MBD2344218.1"/>
    <property type="molecule type" value="Genomic_DNA"/>
</dbReference>
<proteinExistence type="predicted"/>
<dbReference type="RefSeq" id="WP_190406670.1">
    <property type="nucleotide sequence ID" value="NZ_JACJRF010000010.1"/>
</dbReference>
<name>A0ABR8CNT3_9NOST</name>
<dbReference type="PROSITE" id="PS50082">
    <property type="entry name" value="WD_REPEATS_2"/>
    <property type="match status" value="7"/>
</dbReference>
<keyword evidence="5" id="KW-1185">Reference proteome</keyword>
<evidence type="ECO:0000256" key="3">
    <source>
        <dbReference type="PROSITE-ProRule" id="PRU00221"/>
    </source>
</evidence>
<protein>
    <submittedName>
        <fullName evidence="4">WD40 repeat domain-containing protein</fullName>
    </submittedName>
</protein>
<gene>
    <name evidence="4" type="ORF">H6G18_08650</name>
</gene>
<dbReference type="SUPFAM" id="SSF50978">
    <property type="entry name" value="WD40 repeat-like"/>
    <property type="match status" value="1"/>
</dbReference>
<dbReference type="SMART" id="SM00320">
    <property type="entry name" value="WD40"/>
    <property type="match status" value="7"/>
</dbReference>
<accession>A0ABR8CNT3</accession>
<feature type="repeat" description="WD" evidence="3">
    <location>
        <begin position="341"/>
        <end position="382"/>
    </location>
</feature>